<name>A0A5R8WW04_9BACT</name>
<reference evidence="7 8" key="1">
    <citation type="submission" date="2019-05" db="EMBL/GenBank/DDBJ databases">
        <title>Hymenobacter edaphi sp. nov., isolated from abandoned arsenic-contaminated farmland soil.</title>
        <authorList>
            <person name="Nie L."/>
        </authorList>
    </citation>
    <scope>NUCLEOTIDE SEQUENCE [LARGE SCALE GENOMIC DNA]</scope>
    <source>
        <strain evidence="7 8">1-3-3-8</strain>
    </source>
</reference>
<dbReference type="GO" id="GO:0030313">
    <property type="term" value="C:cell envelope"/>
    <property type="evidence" value="ECO:0007669"/>
    <property type="project" value="UniProtKB-SubCell"/>
</dbReference>
<dbReference type="GO" id="GO:0016491">
    <property type="term" value="F:oxidoreductase activity"/>
    <property type="evidence" value="ECO:0007669"/>
    <property type="project" value="InterPro"/>
</dbReference>
<evidence type="ECO:0000313" key="8">
    <source>
        <dbReference type="Proteomes" id="UP000305517"/>
    </source>
</evidence>
<dbReference type="Proteomes" id="UP000305517">
    <property type="component" value="Unassembled WGS sequence"/>
</dbReference>
<dbReference type="Gene3D" id="3.40.30.10">
    <property type="entry name" value="Glutaredoxin"/>
    <property type="match status" value="1"/>
</dbReference>
<dbReference type="PANTHER" id="PTHR42852:SF6">
    <property type="entry name" value="THIOL:DISULFIDE INTERCHANGE PROTEIN DSBE"/>
    <property type="match status" value="1"/>
</dbReference>
<evidence type="ECO:0000256" key="5">
    <source>
        <dbReference type="SAM" id="MobiDB-lite"/>
    </source>
</evidence>
<dbReference type="SUPFAM" id="SSF52833">
    <property type="entry name" value="Thioredoxin-like"/>
    <property type="match status" value="1"/>
</dbReference>
<keyword evidence="3" id="KW-1015">Disulfide bond</keyword>
<organism evidence="7 8">
    <name type="scientific">Hymenobacter jeollabukensis</name>
    <dbReference type="NCBI Taxonomy" id="2025313"/>
    <lineage>
        <taxon>Bacteria</taxon>
        <taxon>Pseudomonadati</taxon>
        <taxon>Bacteroidota</taxon>
        <taxon>Cytophagia</taxon>
        <taxon>Cytophagales</taxon>
        <taxon>Hymenobacteraceae</taxon>
        <taxon>Hymenobacter</taxon>
    </lineage>
</organism>
<dbReference type="Pfam" id="PF08534">
    <property type="entry name" value="Redoxin"/>
    <property type="match status" value="1"/>
</dbReference>
<dbReference type="InterPro" id="IPR036249">
    <property type="entry name" value="Thioredoxin-like_sf"/>
</dbReference>
<keyword evidence="8" id="KW-1185">Reference proteome</keyword>
<dbReference type="OrthoDB" id="6399635at2"/>
<keyword evidence="4" id="KW-0676">Redox-active center</keyword>
<protein>
    <submittedName>
        <fullName evidence="7">TlpA family protein disulfide reductase</fullName>
    </submittedName>
</protein>
<dbReference type="CDD" id="cd02966">
    <property type="entry name" value="TlpA_like_family"/>
    <property type="match status" value="1"/>
</dbReference>
<feature type="compositionally biased region" description="Low complexity" evidence="5">
    <location>
        <begin position="126"/>
        <end position="139"/>
    </location>
</feature>
<keyword evidence="2" id="KW-0201">Cytochrome c-type biogenesis</keyword>
<dbReference type="PROSITE" id="PS51352">
    <property type="entry name" value="THIOREDOXIN_2"/>
    <property type="match status" value="1"/>
</dbReference>
<dbReference type="PANTHER" id="PTHR42852">
    <property type="entry name" value="THIOL:DISULFIDE INTERCHANGE PROTEIN DSBE"/>
    <property type="match status" value="1"/>
</dbReference>
<dbReference type="AlphaFoldDB" id="A0A5R8WW04"/>
<evidence type="ECO:0000259" key="6">
    <source>
        <dbReference type="PROSITE" id="PS51352"/>
    </source>
</evidence>
<accession>A0A5R8WW04</accession>
<sequence>MAAAPPLTIVSGHIEHPKDRVVILTIGAHPVTQQSLRKLPALLNAAHDFRIEIPDLPFGQMAVFSHGEETTHLFLTPGDQLQLTLDTEHFDESLRFAGTGANANNYLAQYFLRFEDFGDALPLTSPAARTPRATEPAKPWRTPENQLHRDDSVRQLHVAFLRTYAAAHPLPVEFRSYARAYIEHDIVGWTLMYPYMRRVMERQPDLPAPAGFFDSLRRLPALDSAMRQNSPAWNYLVLVYVTSVLHRNILPFTAQSLPAQLTAHFGNSATRDVVLARYCMKLLEEQGAVEARPFVECLQGLTRDTLLLGPVQRQYQRQQRFYGTPAPDFTMRDATGQEVRLSDFRGKVVYLDFWASWCGPCLMEMPASATLRKKYEGRDVVFLYVSVDAKEQAWQSALTKPVLHGANARHGWVPGFEAAAAKAYAVNAIPAYFIIGRDGRLLPGKAPKPSAGQATIDELDAALSQ</sequence>
<dbReference type="RefSeq" id="WP_138076187.1">
    <property type="nucleotide sequence ID" value="NZ_VAJM01000002.1"/>
</dbReference>
<evidence type="ECO:0000256" key="2">
    <source>
        <dbReference type="ARBA" id="ARBA00022748"/>
    </source>
</evidence>
<dbReference type="InterPro" id="IPR013766">
    <property type="entry name" value="Thioredoxin_domain"/>
</dbReference>
<dbReference type="GO" id="GO:0017004">
    <property type="term" value="P:cytochrome complex assembly"/>
    <property type="evidence" value="ECO:0007669"/>
    <property type="project" value="UniProtKB-KW"/>
</dbReference>
<evidence type="ECO:0000313" key="7">
    <source>
        <dbReference type="EMBL" id="TLM95606.1"/>
    </source>
</evidence>
<feature type="domain" description="Thioredoxin" evidence="6">
    <location>
        <begin position="320"/>
        <end position="465"/>
    </location>
</feature>
<comment type="subcellular location">
    <subcellularLocation>
        <location evidence="1">Cell envelope</location>
    </subcellularLocation>
</comment>
<feature type="region of interest" description="Disordered" evidence="5">
    <location>
        <begin position="125"/>
        <end position="145"/>
    </location>
</feature>
<dbReference type="InterPro" id="IPR013740">
    <property type="entry name" value="Redoxin"/>
</dbReference>
<evidence type="ECO:0000256" key="4">
    <source>
        <dbReference type="ARBA" id="ARBA00023284"/>
    </source>
</evidence>
<dbReference type="EMBL" id="VAJM01000002">
    <property type="protein sequence ID" value="TLM95606.1"/>
    <property type="molecule type" value="Genomic_DNA"/>
</dbReference>
<gene>
    <name evidence="7" type="ORF">FDY95_07425</name>
</gene>
<comment type="caution">
    <text evidence="7">The sequence shown here is derived from an EMBL/GenBank/DDBJ whole genome shotgun (WGS) entry which is preliminary data.</text>
</comment>
<evidence type="ECO:0000256" key="1">
    <source>
        <dbReference type="ARBA" id="ARBA00004196"/>
    </source>
</evidence>
<dbReference type="InterPro" id="IPR050553">
    <property type="entry name" value="Thioredoxin_ResA/DsbE_sf"/>
</dbReference>
<proteinExistence type="predicted"/>
<evidence type="ECO:0000256" key="3">
    <source>
        <dbReference type="ARBA" id="ARBA00023157"/>
    </source>
</evidence>